<dbReference type="SUPFAM" id="SSF51338">
    <property type="entry name" value="Composite domain of metallo-dependent hydrolases"/>
    <property type="match status" value="1"/>
</dbReference>
<dbReference type="InterPro" id="IPR011059">
    <property type="entry name" value="Metal-dep_hydrolase_composite"/>
</dbReference>
<dbReference type="GO" id="GO:0016810">
    <property type="term" value="F:hydrolase activity, acting on carbon-nitrogen (but not peptide) bonds"/>
    <property type="evidence" value="ECO:0007669"/>
    <property type="project" value="InterPro"/>
</dbReference>
<dbReference type="SUPFAM" id="SSF51556">
    <property type="entry name" value="Metallo-dependent hydrolases"/>
    <property type="match status" value="1"/>
</dbReference>
<dbReference type="PROSITE" id="PS51257">
    <property type="entry name" value="PROKAR_LIPOPROTEIN"/>
    <property type="match status" value="1"/>
</dbReference>
<keyword evidence="2" id="KW-0378">Hydrolase</keyword>
<sequence length="589" mass="63952">MTLIEKFLGIIAVGSLLAGCSSEHRAPQSASSIAVTADMIVTGDNIITMDGSTPEAVAVAGEKIIATGSRADVMSMQSEKTRIVELGDRALLPGFIDAHGHISLQARFIDMQNVSSPPVGEAKTIADVQRLLRDYIARNNFPAGTPVIGYGYDESLLAENRHPVRQELDAVSTNHPIVLLHVSLHLASVNSAALAISGYDEKTPDLSGGVIRRETGTQIPNGVLEETAAQRIMFGLIANPPGLEDKMRRAMLHYASYGYTTAQDGAATMEDVAVMREAAAKEPLPIDVMAYPLVLRLTPEQKKTIKAEPYVGGFRIAGLKHVLDGSIQGKTGFLGHPYVEPPKDGRADYRGYPMISAKLFQENLTPYIRRAVPMLVHSNGDAAIDMMLDGLEKALDGIEIKDHRAVIIHAQMMREDQLDRTKKLGAIPSYFSAHPFYWGDWHRKILGEERASRISPIRSTINKGIAFTIHNDAPVVPPDAMRLIWATVNRETRSGHVLGTDQKATVMEALYATTMGAAFQAFEENSKGSITVGKQADLVILEKNPLTIDPGAIDDIKILETISRGRSVYKSAEFDAPALMNDTSIGGKD</sequence>
<proteinExistence type="predicted"/>
<dbReference type="CDD" id="cd01300">
    <property type="entry name" value="YtcJ_like"/>
    <property type="match status" value="1"/>
</dbReference>
<dbReference type="Gene3D" id="3.10.310.70">
    <property type="match status" value="1"/>
</dbReference>
<dbReference type="AlphaFoldDB" id="A0A3B0S6S8"/>
<dbReference type="InterPro" id="IPR032466">
    <property type="entry name" value="Metal_Hydrolase"/>
</dbReference>
<reference evidence="2" key="1">
    <citation type="submission" date="2018-06" db="EMBL/GenBank/DDBJ databases">
        <authorList>
            <person name="Zhirakovskaya E."/>
        </authorList>
    </citation>
    <scope>NUCLEOTIDE SEQUENCE</scope>
</reference>
<accession>A0A3B0S6S8</accession>
<evidence type="ECO:0000313" key="2">
    <source>
        <dbReference type="EMBL" id="VAV99602.1"/>
    </source>
</evidence>
<name>A0A3B0S6S8_9ZZZZ</name>
<dbReference type="Pfam" id="PF07969">
    <property type="entry name" value="Amidohydro_3"/>
    <property type="match status" value="1"/>
</dbReference>
<dbReference type="Gene3D" id="2.30.40.10">
    <property type="entry name" value="Urease, subunit C, domain 1"/>
    <property type="match status" value="1"/>
</dbReference>
<dbReference type="Gene3D" id="3.20.20.140">
    <property type="entry name" value="Metal-dependent hydrolases"/>
    <property type="match status" value="1"/>
</dbReference>
<dbReference type="PANTHER" id="PTHR22642:SF2">
    <property type="entry name" value="PROTEIN LONG AFTER FAR-RED 3"/>
    <property type="match status" value="1"/>
</dbReference>
<organism evidence="2">
    <name type="scientific">hydrothermal vent metagenome</name>
    <dbReference type="NCBI Taxonomy" id="652676"/>
    <lineage>
        <taxon>unclassified sequences</taxon>
        <taxon>metagenomes</taxon>
        <taxon>ecological metagenomes</taxon>
    </lineage>
</organism>
<dbReference type="InterPro" id="IPR033932">
    <property type="entry name" value="YtcJ-like"/>
</dbReference>
<dbReference type="EMBL" id="UOEF01000290">
    <property type="protein sequence ID" value="VAV99602.1"/>
    <property type="molecule type" value="Genomic_DNA"/>
</dbReference>
<protein>
    <submittedName>
        <fullName evidence="2">Predicted metal-dependent hydrolase with the TIM-barrel fold</fullName>
    </submittedName>
</protein>
<evidence type="ECO:0000259" key="1">
    <source>
        <dbReference type="Pfam" id="PF07969"/>
    </source>
</evidence>
<gene>
    <name evidence="2" type="ORF">MNBD_ALPHA04-1410</name>
</gene>
<feature type="domain" description="Amidohydrolase 3" evidence="1">
    <location>
        <begin position="83"/>
        <end position="569"/>
    </location>
</feature>
<dbReference type="PANTHER" id="PTHR22642">
    <property type="entry name" value="IMIDAZOLONEPROPIONASE"/>
    <property type="match status" value="1"/>
</dbReference>
<dbReference type="InterPro" id="IPR013108">
    <property type="entry name" value="Amidohydro_3"/>
</dbReference>